<dbReference type="SUPFAM" id="SSF51556">
    <property type="entry name" value="Metallo-dependent hydrolases"/>
    <property type="match status" value="1"/>
</dbReference>
<dbReference type="Gene3D" id="3.20.20.140">
    <property type="entry name" value="Metal-dependent hydrolases"/>
    <property type="match status" value="1"/>
</dbReference>
<protein>
    <recommendedName>
        <fullName evidence="2">Amidohydrolase-related domain-containing protein</fullName>
    </recommendedName>
</protein>
<dbReference type="AlphaFoldDB" id="A0A645BXS5"/>
<comment type="caution">
    <text evidence="1">The sequence shown here is derived from an EMBL/GenBank/DDBJ whole genome shotgun (WGS) entry which is preliminary data.</text>
</comment>
<name>A0A645BXS5_9ZZZZ</name>
<accession>A0A645BXS5</accession>
<evidence type="ECO:0000313" key="1">
    <source>
        <dbReference type="EMBL" id="MPM69908.1"/>
    </source>
</evidence>
<evidence type="ECO:0008006" key="2">
    <source>
        <dbReference type="Google" id="ProtNLM"/>
    </source>
</evidence>
<dbReference type="InterPro" id="IPR032466">
    <property type="entry name" value="Metal_Hydrolase"/>
</dbReference>
<gene>
    <name evidence="1" type="ORF">SDC9_116856</name>
</gene>
<dbReference type="EMBL" id="VSSQ01023152">
    <property type="protein sequence ID" value="MPM69908.1"/>
    <property type="molecule type" value="Genomic_DNA"/>
</dbReference>
<organism evidence="1">
    <name type="scientific">bioreactor metagenome</name>
    <dbReference type="NCBI Taxonomy" id="1076179"/>
    <lineage>
        <taxon>unclassified sequences</taxon>
        <taxon>metagenomes</taxon>
        <taxon>ecological metagenomes</taxon>
    </lineage>
</organism>
<sequence>MQKHYDACGFIGNWPFRKLHKGKLSDLMAVHMENSISGGLVGCLDSVFFNDPYEGDEECAAMLKGSPYLFAGTVNPTLPGAEEDLYKYKNKLGAAAIRLYPSDHSYSCDDSRVISLCRLAGKLGLRVVITVRTEDIRLDYLFKQTGVSIPAIMQLCESCPDTKFLISNIYIGEVFSVSGQINSLPNVWVDMSRFNHLLFTADKAVEQIKPEKLVFGSCFPLLSLKCMLLNIETSLLSDDIKDMMLGGNFEDFIK</sequence>
<proteinExistence type="predicted"/>
<reference evidence="1" key="1">
    <citation type="submission" date="2019-08" db="EMBL/GenBank/DDBJ databases">
        <authorList>
            <person name="Kucharzyk K."/>
            <person name="Murdoch R.W."/>
            <person name="Higgins S."/>
            <person name="Loffler F."/>
        </authorList>
    </citation>
    <scope>NUCLEOTIDE SEQUENCE</scope>
</reference>